<keyword evidence="2" id="KW-1185">Reference proteome</keyword>
<name>A0ABZ0HV81_9HYPH</name>
<dbReference type="EMBL" id="CP136862">
    <property type="protein sequence ID" value="WOJ90464.1"/>
    <property type="molecule type" value="Genomic_DNA"/>
</dbReference>
<organism evidence="1 2">
    <name type="scientific">Methylocapsa polymorpha</name>
    <dbReference type="NCBI Taxonomy" id="3080828"/>
    <lineage>
        <taxon>Bacteria</taxon>
        <taxon>Pseudomonadati</taxon>
        <taxon>Pseudomonadota</taxon>
        <taxon>Alphaproteobacteria</taxon>
        <taxon>Hyphomicrobiales</taxon>
        <taxon>Beijerinckiaceae</taxon>
        <taxon>Methylocapsa</taxon>
    </lineage>
</organism>
<gene>
    <name evidence="1" type="ORF">RZS28_03980</name>
</gene>
<evidence type="ECO:0008006" key="3">
    <source>
        <dbReference type="Google" id="ProtNLM"/>
    </source>
</evidence>
<dbReference type="Proteomes" id="UP001626536">
    <property type="component" value="Chromosome"/>
</dbReference>
<evidence type="ECO:0000313" key="1">
    <source>
        <dbReference type="EMBL" id="WOJ90464.1"/>
    </source>
</evidence>
<proteinExistence type="predicted"/>
<dbReference type="RefSeq" id="WP_407339938.1">
    <property type="nucleotide sequence ID" value="NZ_CP136862.1"/>
</dbReference>
<evidence type="ECO:0000313" key="2">
    <source>
        <dbReference type="Proteomes" id="UP001626536"/>
    </source>
</evidence>
<accession>A0ABZ0HV81</accession>
<protein>
    <recommendedName>
        <fullName evidence="3">TraB/GumN family protein</fullName>
    </recommendedName>
</protein>
<reference evidence="1 2" key="1">
    <citation type="submission" date="2023-10" db="EMBL/GenBank/DDBJ databases">
        <title>Novel methanotroph of the genus Methylocapsa from a subarctic wetland.</title>
        <authorList>
            <person name="Belova S.E."/>
            <person name="Oshkin I.Y."/>
            <person name="Miroshnikov K."/>
            <person name="Dedysh S.N."/>
        </authorList>
    </citation>
    <scope>NUCLEOTIDE SEQUENCE [LARGE SCALE GENOMIC DNA]</scope>
    <source>
        <strain evidence="1 2">RX1</strain>
    </source>
</reference>
<sequence>MPNNLVPVSAKGLLNRRLFFAAGSAGAVFGALTKAADAAPAISPELQRLVEAHKQTLKIKNEAAKKEDEIRSQYKAWRKSIRRGSKAFVFGGIHIEGETAADCKQHLNDCFDYRDRDVFRMVERVLPAEAEARMRALFFEARVERLANIDKIFEEFEAKERELGVDASWEDHDAAVVADNEALTALLGWRCVSVEDIRFKAAYLSSIHQELDFEDVEIAFRSFTSLGQPAVES</sequence>